<dbReference type="AlphaFoldDB" id="L7FPS6"/>
<keyword evidence="3" id="KW-1185">Reference proteome</keyword>
<organism evidence="2 3">
    <name type="scientific">Entamoeba invadens IP1</name>
    <dbReference type="NCBI Taxonomy" id="370355"/>
    <lineage>
        <taxon>Eukaryota</taxon>
        <taxon>Amoebozoa</taxon>
        <taxon>Evosea</taxon>
        <taxon>Archamoebae</taxon>
        <taxon>Mastigamoebida</taxon>
        <taxon>Entamoebidae</taxon>
        <taxon>Entamoeba</taxon>
    </lineage>
</organism>
<dbReference type="Proteomes" id="UP000014680">
    <property type="component" value="Unassembled WGS sequence"/>
</dbReference>
<dbReference type="GeneID" id="14890811"/>
<dbReference type="RefSeq" id="XP_004258600.1">
    <property type="nucleotide sequence ID" value="XM_004258552.1"/>
</dbReference>
<evidence type="ECO:0000313" key="2">
    <source>
        <dbReference type="EMBL" id="ELP91829.1"/>
    </source>
</evidence>
<evidence type="ECO:0000313" key="3">
    <source>
        <dbReference type="Proteomes" id="UP000014680"/>
    </source>
</evidence>
<dbReference type="KEGG" id="eiv:EIN_029540"/>
<feature type="non-terminal residue" evidence="2">
    <location>
        <position position="110"/>
    </location>
</feature>
<name>L7FPS6_ENTIV</name>
<feature type="region of interest" description="Disordered" evidence="1">
    <location>
        <begin position="51"/>
        <end position="89"/>
    </location>
</feature>
<proteinExistence type="predicted"/>
<dbReference type="VEuPathDB" id="AmoebaDB:EIN_029540"/>
<evidence type="ECO:0000256" key="1">
    <source>
        <dbReference type="SAM" id="MobiDB-lite"/>
    </source>
</evidence>
<gene>
    <name evidence="2" type="ORF">EIN_029540</name>
</gene>
<protein>
    <submittedName>
        <fullName evidence="2">Uncharacterized protein</fullName>
    </submittedName>
</protein>
<sequence>MCETAMQRSGGAGASSENLAQCPLTAVHPYRPSSSSTQLQCAPVNQIPVRIQQRSTRRDAEEGEGIIRNPLRKDRNGGSGIPRPASKQAPLSLSCCSTLFVPPHHCPFAA</sequence>
<reference evidence="2 3" key="1">
    <citation type="submission" date="2012-10" db="EMBL/GenBank/DDBJ databases">
        <authorList>
            <person name="Zafar N."/>
            <person name="Inman J."/>
            <person name="Hall N."/>
            <person name="Lorenzi H."/>
            <person name="Caler E."/>
        </authorList>
    </citation>
    <scope>NUCLEOTIDE SEQUENCE [LARGE SCALE GENOMIC DNA]</scope>
    <source>
        <strain evidence="2 3">IP1</strain>
    </source>
</reference>
<dbReference type="EMBL" id="KB206416">
    <property type="protein sequence ID" value="ELP91829.1"/>
    <property type="molecule type" value="Genomic_DNA"/>
</dbReference>
<accession>L7FPS6</accession>